<dbReference type="Proteomes" id="UP000799767">
    <property type="component" value="Unassembled WGS sequence"/>
</dbReference>
<dbReference type="SUPFAM" id="SSF57701">
    <property type="entry name" value="Zn2/Cys6 DNA-binding domain"/>
    <property type="match status" value="1"/>
</dbReference>
<name>A0A6A6PLJ9_9PEZI</name>
<dbReference type="InterPro" id="IPR050613">
    <property type="entry name" value="Sec_Metabolite_Reg"/>
</dbReference>
<dbReference type="CDD" id="cd12148">
    <property type="entry name" value="fungal_TF_MHR"/>
    <property type="match status" value="1"/>
</dbReference>
<dbReference type="PANTHER" id="PTHR31001">
    <property type="entry name" value="UNCHARACTERIZED TRANSCRIPTIONAL REGULATORY PROTEIN"/>
    <property type="match status" value="1"/>
</dbReference>
<dbReference type="InterPro" id="IPR001138">
    <property type="entry name" value="Zn2Cys6_DnaBD"/>
</dbReference>
<accession>A0A6A6PLJ9</accession>
<proteinExistence type="predicted"/>
<evidence type="ECO:0000256" key="3">
    <source>
        <dbReference type="ARBA" id="ARBA00023242"/>
    </source>
</evidence>
<keyword evidence="3" id="KW-0539">Nucleus</keyword>
<dbReference type="PROSITE" id="PS00463">
    <property type="entry name" value="ZN2_CY6_FUNGAL_1"/>
    <property type="match status" value="1"/>
</dbReference>
<dbReference type="OrthoDB" id="4898680at2759"/>
<evidence type="ECO:0000256" key="2">
    <source>
        <dbReference type="ARBA" id="ARBA00022723"/>
    </source>
</evidence>
<dbReference type="EMBL" id="MU001640">
    <property type="protein sequence ID" value="KAF2480137.1"/>
    <property type="molecule type" value="Genomic_DNA"/>
</dbReference>
<dbReference type="CDD" id="cd00067">
    <property type="entry name" value="GAL4"/>
    <property type="match status" value="1"/>
</dbReference>
<feature type="domain" description="Zn(2)-C6 fungal-type" evidence="4">
    <location>
        <begin position="11"/>
        <end position="43"/>
    </location>
</feature>
<dbReference type="PROSITE" id="PS50048">
    <property type="entry name" value="ZN2_CY6_FUNGAL_2"/>
    <property type="match status" value="1"/>
</dbReference>
<dbReference type="GO" id="GO:0003677">
    <property type="term" value="F:DNA binding"/>
    <property type="evidence" value="ECO:0007669"/>
    <property type="project" value="InterPro"/>
</dbReference>
<dbReference type="PANTHER" id="PTHR31001:SF40">
    <property type="entry name" value="ZN(II)2CYS6 TRANSCRIPTION FACTOR (EUROFUNG)"/>
    <property type="match status" value="1"/>
</dbReference>
<dbReference type="GO" id="GO:0008270">
    <property type="term" value="F:zinc ion binding"/>
    <property type="evidence" value="ECO:0007669"/>
    <property type="project" value="InterPro"/>
</dbReference>
<dbReference type="Gene3D" id="4.10.240.10">
    <property type="entry name" value="Zn(2)-C6 fungal-type DNA-binding domain"/>
    <property type="match status" value="1"/>
</dbReference>
<comment type="subcellular location">
    <subcellularLocation>
        <location evidence="1">Nucleus</location>
    </subcellularLocation>
</comment>
<keyword evidence="6" id="KW-1185">Reference proteome</keyword>
<dbReference type="GeneID" id="54475546"/>
<evidence type="ECO:0000259" key="4">
    <source>
        <dbReference type="PROSITE" id="PS50048"/>
    </source>
</evidence>
<evidence type="ECO:0000313" key="6">
    <source>
        <dbReference type="Proteomes" id="UP000799767"/>
    </source>
</evidence>
<dbReference type="Pfam" id="PF00172">
    <property type="entry name" value="Zn_clus"/>
    <property type="match status" value="1"/>
</dbReference>
<dbReference type="AlphaFoldDB" id="A0A6A6PLJ9"/>
<dbReference type="RefSeq" id="XP_033586707.1">
    <property type="nucleotide sequence ID" value="XM_033734544.1"/>
</dbReference>
<dbReference type="InterPro" id="IPR036864">
    <property type="entry name" value="Zn2-C6_fun-type_DNA-bd_sf"/>
</dbReference>
<reference evidence="5" key="1">
    <citation type="journal article" date="2020" name="Stud. Mycol.">
        <title>101 Dothideomycetes genomes: a test case for predicting lifestyles and emergence of pathogens.</title>
        <authorList>
            <person name="Haridas S."/>
            <person name="Albert R."/>
            <person name="Binder M."/>
            <person name="Bloem J."/>
            <person name="Labutti K."/>
            <person name="Salamov A."/>
            <person name="Andreopoulos B."/>
            <person name="Baker S."/>
            <person name="Barry K."/>
            <person name="Bills G."/>
            <person name="Bluhm B."/>
            <person name="Cannon C."/>
            <person name="Castanera R."/>
            <person name="Culley D."/>
            <person name="Daum C."/>
            <person name="Ezra D."/>
            <person name="Gonzalez J."/>
            <person name="Henrissat B."/>
            <person name="Kuo A."/>
            <person name="Liang C."/>
            <person name="Lipzen A."/>
            <person name="Lutzoni F."/>
            <person name="Magnuson J."/>
            <person name="Mondo S."/>
            <person name="Nolan M."/>
            <person name="Ohm R."/>
            <person name="Pangilinan J."/>
            <person name="Park H.-J."/>
            <person name="Ramirez L."/>
            <person name="Alfaro M."/>
            <person name="Sun H."/>
            <person name="Tritt A."/>
            <person name="Yoshinaga Y."/>
            <person name="Zwiers L.-H."/>
            <person name="Turgeon B."/>
            <person name="Goodwin S."/>
            <person name="Spatafora J."/>
            <person name="Crous P."/>
            <person name="Grigoriev I."/>
        </authorList>
    </citation>
    <scope>NUCLEOTIDE SEQUENCE</scope>
    <source>
        <strain evidence="5">CBS 113389</strain>
    </source>
</reference>
<gene>
    <name evidence="5" type="ORF">BDY17DRAFT_303295</name>
</gene>
<dbReference type="GO" id="GO:0000981">
    <property type="term" value="F:DNA-binding transcription factor activity, RNA polymerase II-specific"/>
    <property type="evidence" value="ECO:0007669"/>
    <property type="project" value="InterPro"/>
</dbReference>
<evidence type="ECO:0000256" key="1">
    <source>
        <dbReference type="ARBA" id="ARBA00004123"/>
    </source>
</evidence>
<organism evidence="5 6">
    <name type="scientific">Neohortaea acidophila</name>
    <dbReference type="NCBI Taxonomy" id="245834"/>
    <lineage>
        <taxon>Eukaryota</taxon>
        <taxon>Fungi</taxon>
        <taxon>Dikarya</taxon>
        <taxon>Ascomycota</taxon>
        <taxon>Pezizomycotina</taxon>
        <taxon>Dothideomycetes</taxon>
        <taxon>Dothideomycetidae</taxon>
        <taxon>Mycosphaerellales</taxon>
        <taxon>Teratosphaeriaceae</taxon>
        <taxon>Neohortaea</taxon>
    </lineage>
</organism>
<dbReference type="GO" id="GO:0005634">
    <property type="term" value="C:nucleus"/>
    <property type="evidence" value="ECO:0007669"/>
    <property type="project" value="UniProtKB-SubCell"/>
</dbReference>
<dbReference type="GO" id="GO:0006351">
    <property type="term" value="P:DNA-templated transcription"/>
    <property type="evidence" value="ECO:0007669"/>
    <property type="project" value="InterPro"/>
</dbReference>
<dbReference type="InterPro" id="IPR007219">
    <property type="entry name" value="XnlR_reg_dom"/>
</dbReference>
<protein>
    <recommendedName>
        <fullName evidence="4">Zn(2)-C6 fungal-type domain-containing protein</fullName>
    </recommendedName>
</protein>
<evidence type="ECO:0000313" key="5">
    <source>
        <dbReference type="EMBL" id="KAF2480137.1"/>
    </source>
</evidence>
<dbReference type="SMART" id="SM00066">
    <property type="entry name" value="GAL4"/>
    <property type="match status" value="1"/>
</dbReference>
<sequence length="638" mass="70544">MRRRRNGLAASCEPCRQRKLRCDHGKAPCQRCRQRGLQSQCHYHPAPLTKAAGSFVQLVEDEVSSVECPSISTDPKDLSTQHGVTTHSLAAGHERQVALVESVLLELSQLPFLRSLIHQYYAVSKSNNIPAPLVLPAVESLFGLVNKSGEIAKHSLRPLAEAVIRSTARPIVVTEALSAQEFLAMHTGENLRLEYLGIIYSIAGRASEVMLPKQGQADDRLVYKLFRHSDTCLQLASEIAPAITDAIVWLSLENSVLCTVACGDDSETVERHLGNLSSHLFAMGYHRETISTANTPFFLAECRRWTFAKAYNMEILFSALRGRPPRVLMRYSDTKLPLDLADDDIVADALQREQACARLSADGWNTAGHYFTASFRRARGIALQIREEALEYEYRPMTPERLAELSDLSARCRRAWEDLPPHMRYTPSCWDLDLPPITCMTLLMIKVGFLQSDREIFRAMERIDPQATASSLVVAHESLTLITHLSDARGRSPYIRHEFSSVVLGYGLPCAIVLATASKKLSQPAGLNYTLPEGVTRSTIIRDLAVFVSQLDSMALSAESNAEACGQASRAISRTLDDLLNVPLMTATLGSSTAARAANVADDDFQGADLDAMLDDFDLADWIKSIEGTSSSVDWYNF</sequence>
<dbReference type="Pfam" id="PF04082">
    <property type="entry name" value="Fungal_trans"/>
    <property type="match status" value="1"/>
</dbReference>
<keyword evidence="2" id="KW-0479">Metal-binding</keyword>